<dbReference type="GO" id="GO:0016020">
    <property type="term" value="C:membrane"/>
    <property type="evidence" value="ECO:0007669"/>
    <property type="project" value="InterPro"/>
</dbReference>
<evidence type="ECO:0000256" key="4">
    <source>
        <dbReference type="RuleBase" id="RU003744"/>
    </source>
</evidence>
<dbReference type="Proteomes" id="UP000029577">
    <property type="component" value="Unassembled WGS sequence"/>
</dbReference>
<evidence type="ECO:0000259" key="7">
    <source>
        <dbReference type="SMART" id="SM00079"/>
    </source>
</evidence>
<dbReference type="SMART" id="SM00079">
    <property type="entry name" value="PBPe"/>
    <property type="match status" value="1"/>
</dbReference>
<dbReference type="Pfam" id="PF00497">
    <property type="entry name" value="SBP_bac_3"/>
    <property type="match status" value="1"/>
</dbReference>
<gene>
    <name evidence="8" type="ORF">HA49_15085</name>
</gene>
<dbReference type="PANTHER" id="PTHR35936">
    <property type="entry name" value="MEMBRANE-BOUND LYTIC MUREIN TRANSGLYCOSYLASE F"/>
    <property type="match status" value="1"/>
</dbReference>
<evidence type="ECO:0000313" key="9">
    <source>
        <dbReference type="Proteomes" id="UP000029577"/>
    </source>
</evidence>
<dbReference type="InterPro" id="IPR018313">
    <property type="entry name" value="SBP_3_CS"/>
</dbReference>
<name>A0A095T5C4_9GAMM</name>
<dbReference type="SMART" id="SM00062">
    <property type="entry name" value="PBPb"/>
    <property type="match status" value="1"/>
</dbReference>
<evidence type="ECO:0000256" key="2">
    <source>
        <dbReference type="ARBA" id="ARBA00010333"/>
    </source>
</evidence>
<evidence type="ECO:0000256" key="5">
    <source>
        <dbReference type="SAM" id="SignalP"/>
    </source>
</evidence>
<dbReference type="InterPro" id="IPR001638">
    <property type="entry name" value="Solute-binding_3/MltF_N"/>
</dbReference>
<dbReference type="EMBL" id="JPKR02000003">
    <property type="protein sequence ID" value="KGD72101.1"/>
    <property type="molecule type" value="Genomic_DNA"/>
</dbReference>
<dbReference type="PANTHER" id="PTHR35936:SF17">
    <property type="entry name" value="ARGININE-BINDING EXTRACELLULAR PROTEIN ARTP"/>
    <property type="match status" value="1"/>
</dbReference>
<feature type="domain" description="Ionotropic glutamate receptor C-terminal" evidence="7">
    <location>
        <begin position="30"/>
        <end position="247"/>
    </location>
</feature>
<evidence type="ECO:0000256" key="3">
    <source>
        <dbReference type="ARBA" id="ARBA00022729"/>
    </source>
</evidence>
<dbReference type="PROSITE" id="PS51257">
    <property type="entry name" value="PROKAR_LIPOPROTEIN"/>
    <property type="match status" value="1"/>
</dbReference>
<dbReference type="RefSeq" id="WP_038021353.1">
    <property type="nucleotide sequence ID" value="NZ_JPKR02000003.1"/>
</dbReference>
<comment type="similarity">
    <text evidence="2 4">Belongs to the bacterial solute-binding protein 3 family.</text>
</comment>
<dbReference type="eggNOG" id="COG0834">
    <property type="taxonomic scope" value="Bacteria"/>
</dbReference>
<keyword evidence="3 5" id="KW-0732">Signal</keyword>
<dbReference type="Gene3D" id="3.40.190.10">
    <property type="entry name" value="Periplasmic binding protein-like II"/>
    <property type="match status" value="2"/>
</dbReference>
<proteinExistence type="inferred from homology"/>
<feature type="signal peptide" evidence="5">
    <location>
        <begin position="1"/>
        <end position="26"/>
    </location>
</feature>
<feature type="chain" id="PRO_5001909729" evidence="5">
    <location>
        <begin position="27"/>
        <end position="250"/>
    </location>
</feature>
<feature type="domain" description="Solute-binding protein family 3/N-terminal" evidence="6">
    <location>
        <begin position="30"/>
        <end position="248"/>
    </location>
</feature>
<dbReference type="STRING" id="642227.HA49_15085"/>
<dbReference type="SUPFAM" id="SSF53850">
    <property type="entry name" value="Periplasmic binding protein-like II"/>
    <property type="match status" value="1"/>
</dbReference>
<keyword evidence="9" id="KW-1185">Reference proteome</keyword>
<dbReference type="PROSITE" id="PS01039">
    <property type="entry name" value="SBP_BACTERIAL_3"/>
    <property type="match status" value="1"/>
</dbReference>
<evidence type="ECO:0000256" key="1">
    <source>
        <dbReference type="ARBA" id="ARBA00004196"/>
    </source>
</evidence>
<evidence type="ECO:0000259" key="6">
    <source>
        <dbReference type="SMART" id="SM00062"/>
    </source>
</evidence>
<evidence type="ECO:0000313" key="8">
    <source>
        <dbReference type="EMBL" id="KGD72101.1"/>
    </source>
</evidence>
<dbReference type="InterPro" id="IPR001320">
    <property type="entry name" value="Iontro_rcpt_C"/>
</dbReference>
<dbReference type="AlphaFoldDB" id="A0A095T5C4"/>
<dbReference type="GO" id="GO:0015276">
    <property type="term" value="F:ligand-gated monoatomic ion channel activity"/>
    <property type="evidence" value="ECO:0007669"/>
    <property type="project" value="InterPro"/>
</dbReference>
<comment type="caution">
    <text evidence="8">The sequence shown here is derived from an EMBL/GenBank/DDBJ whole genome shotgun (WGS) entry which is preliminary data.</text>
</comment>
<sequence length="250" mass="27043">MSLIKHKVKHAFLAMSLLSCSVTALAAGGAINAVTDATFPPMEYVSNQKMTGFDIELVNAIGAKLGRKVQWTNVDFKGLIPSLVAGRADIAVSAIYITPERQKVVNFTQPYLAGGLVVLVKDGNNSINSAADLKGKKVSVQTGTKSVEWLKTHIPQANEIQVEKNEQMFNLVSIGRADAAVTGKPAAFQYARTRGGVKVLPEPLTSEEYGIAVRKDETSLVSDMNQALDQLKADGTYQKLVDKWFPHSPK</sequence>
<reference evidence="8" key="1">
    <citation type="submission" date="2014-12" db="EMBL/GenBank/DDBJ databases">
        <title>The draft genome of the Tatumella morbirosei type strain, LMG23360T isolated from pineapple rot.</title>
        <authorList>
            <person name="Smits T.H."/>
            <person name="Palmer M."/>
            <person name="Venter S.N."/>
            <person name="Duffy B."/>
            <person name="Steenkamp E.T."/>
            <person name="Chan W.Y."/>
            <person name="Coutinho T.A."/>
            <person name="Coetzee M.P."/>
            <person name="De Maayer P."/>
        </authorList>
    </citation>
    <scope>NUCLEOTIDE SEQUENCE [LARGE SCALE GENOMIC DNA]</scope>
    <source>
        <strain evidence="8">LMG 23360</strain>
    </source>
</reference>
<protein>
    <submittedName>
        <fullName evidence="8">ABC transporter permease</fullName>
    </submittedName>
</protein>
<organism evidence="8 9">
    <name type="scientific">Tatumella morbirosei</name>
    <dbReference type="NCBI Taxonomy" id="642227"/>
    <lineage>
        <taxon>Bacteria</taxon>
        <taxon>Pseudomonadati</taxon>
        <taxon>Pseudomonadota</taxon>
        <taxon>Gammaproteobacteria</taxon>
        <taxon>Enterobacterales</taxon>
        <taxon>Erwiniaceae</taxon>
        <taxon>Tatumella</taxon>
    </lineage>
</organism>
<comment type="subcellular location">
    <subcellularLocation>
        <location evidence="1">Cell envelope</location>
    </subcellularLocation>
</comment>
<dbReference type="GO" id="GO:0030288">
    <property type="term" value="C:outer membrane-bounded periplasmic space"/>
    <property type="evidence" value="ECO:0007669"/>
    <property type="project" value="UniProtKB-ARBA"/>
</dbReference>
<accession>A0A095T5C4</accession>